<dbReference type="Gene3D" id="3.40.190.80">
    <property type="match status" value="1"/>
</dbReference>
<feature type="binding site" evidence="4">
    <location>
        <position position="90"/>
    </location>
    <ligand>
        <name>Mg(2+)</name>
        <dbReference type="ChEBI" id="CHEBI:18420"/>
        <label>1</label>
    </ligand>
</feature>
<dbReference type="InterPro" id="IPR020583">
    <property type="entry name" value="Inositol_monoP_metal-BS"/>
</dbReference>
<feature type="binding site" evidence="5">
    <location>
        <position position="68"/>
    </location>
    <ligand>
        <name>Mg(2+)</name>
        <dbReference type="ChEBI" id="CHEBI:18420"/>
        <label>1</label>
        <note>catalytic</note>
    </ligand>
</feature>
<feature type="binding site" evidence="4">
    <location>
        <begin position="90"/>
        <end position="93"/>
    </location>
    <ligand>
        <name>substrate</name>
    </ligand>
</feature>
<dbReference type="EMBL" id="FTMS01000004">
    <property type="protein sequence ID" value="SIQ15868.1"/>
    <property type="molecule type" value="Genomic_DNA"/>
</dbReference>
<dbReference type="Gene3D" id="3.30.540.10">
    <property type="entry name" value="Fructose-1,6-Bisphosphatase, subunit A, domain 1"/>
    <property type="match status" value="1"/>
</dbReference>
<keyword evidence="2 4" id="KW-0479">Metal-binding</keyword>
<dbReference type="InterPro" id="IPR050725">
    <property type="entry name" value="CysQ/Inositol_MonoPase"/>
</dbReference>
<feature type="binding site" evidence="4">
    <location>
        <position position="68"/>
    </location>
    <ligand>
        <name>Mg(2+)</name>
        <dbReference type="ChEBI" id="CHEBI:18420"/>
        <label>1</label>
    </ligand>
</feature>
<keyword evidence="4" id="KW-1003">Cell membrane</keyword>
<feature type="binding site" evidence="5">
    <location>
        <position position="90"/>
    </location>
    <ligand>
        <name>Mg(2+)</name>
        <dbReference type="ChEBI" id="CHEBI:18420"/>
        <label>2</label>
    </ligand>
</feature>
<evidence type="ECO:0000256" key="4">
    <source>
        <dbReference type="HAMAP-Rule" id="MF_02095"/>
    </source>
</evidence>
<comment type="subcellular location">
    <subcellularLocation>
        <location evidence="4">Cell membrane</location>
        <topology evidence="4">Peripheral membrane protein</topology>
        <orientation evidence="4">Cytoplasmic side</orientation>
    </subcellularLocation>
</comment>
<dbReference type="PROSITE" id="PS00629">
    <property type="entry name" value="IMP_1"/>
    <property type="match status" value="1"/>
</dbReference>
<feature type="binding site" evidence="4">
    <location>
        <position position="88"/>
    </location>
    <ligand>
        <name>Mg(2+)</name>
        <dbReference type="ChEBI" id="CHEBI:18420"/>
        <label>1</label>
    </ligand>
</feature>
<comment type="similarity">
    <text evidence="4">Belongs to the inositol monophosphatase superfamily. CysQ family.</text>
</comment>
<dbReference type="GO" id="GO:0000103">
    <property type="term" value="P:sulfate assimilation"/>
    <property type="evidence" value="ECO:0007669"/>
    <property type="project" value="TreeGrafter"/>
</dbReference>
<dbReference type="NCBIfam" id="TIGR01331">
    <property type="entry name" value="bisphos_cysQ"/>
    <property type="match status" value="1"/>
</dbReference>
<keyword evidence="4" id="KW-0378">Hydrolase</keyword>
<evidence type="ECO:0000313" key="6">
    <source>
        <dbReference type="EMBL" id="SIQ15868.1"/>
    </source>
</evidence>
<dbReference type="AlphaFoldDB" id="A0A1N6QH10"/>
<dbReference type="HAMAP" id="MF_02095">
    <property type="entry name" value="CysQ"/>
    <property type="match status" value="1"/>
</dbReference>
<dbReference type="OrthoDB" id="9772456at2"/>
<feature type="binding site" evidence="4">
    <location>
        <position position="91"/>
    </location>
    <ligand>
        <name>Mg(2+)</name>
        <dbReference type="ChEBI" id="CHEBI:18420"/>
        <label>2</label>
    </ligand>
</feature>
<feature type="binding site" evidence="4">
    <location>
        <position position="234"/>
    </location>
    <ligand>
        <name>Mg(2+)</name>
        <dbReference type="ChEBI" id="CHEBI:18420"/>
        <label>2</label>
    </ligand>
</feature>
<sequence length="296" mass="32286">MVLERPLREAALGAALEAGKEIMEVYGRNFSVTEKDDASPLTEADTRAHGVIVRRLGEADPAIPILSEEGKHQPYQERSRWTRFWVVDPLDGTKEFIKKNDEFTVNIALFHRSGTGEALPVLGVVVAPALEVAYLGVPGEGAWRGSTDSWGGDLEGFLSRSSTLPEDGAGRGRPYRIVASRSHMSDETAAFIAERRREHPLLELVSSGSSLKICRVAEGSADEYPRFAPTMEWDTAAGDALARAAGCEVLRWEGGGPAGPLRYNKEDLLNPWFLVRSLRSGSARRGGAGQGQERKE</sequence>
<dbReference type="Pfam" id="PF00459">
    <property type="entry name" value="Inositol_P"/>
    <property type="match status" value="1"/>
</dbReference>
<dbReference type="GO" id="GO:0005886">
    <property type="term" value="C:plasma membrane"/>
    <property type="evidence" value="ECO:0007669"/>
    <property type="project" value="UniProtKB-SubCell"/>
</dbReference>
<proteinExistence type="inferred from homology"/>
<feature type="binding site" evidence="4">
    <location>
        <position position="88"/>
    </location>
    <ligand>
        <name>Mg(2+)</name>
        <dbReference type="ChEBI" id="CHEBI:18420"/>
        <label>2</label>
    </ligand>
</feature>
<gene>
    <name evidence="4" type="primary">cysQ</name>
    <name evidence="6" type="ORF">SAMN05920897_104168</name>
</gene>
<keyword evidence="3 4" id="KW-0460">Magnesium</keyword>
<dbReference type="PANTHER" id="PTHR43028">
    <property type="entry name" value="3'(2'),5'-BISPHOSPHATE NUCLEOTIDASE 1"/>
    <property type="match status" value="1"/>
</dbReference>
<evidence type="ECO:0000256" key="5">
    <source>
        <dbReference type="PIRSR" id="PIRSR600760-2"/>
    </source>
</evidence>
<dbReference type="SUPFAM" id="SSF56655">
    <property type="entry name" value="Carbohydrate phosphatase"/>
    <property type="match status" value="1"/>
</dbReference>
<dbReference type="Proteomes" id="UP000186400">
    <property type="component" value="Unassembled WGS sequence"/>
</dbReference>
<organism evidence="6 7">
    <name type="scientific">Alkalispirochaeta americana</name>
    <dbReference type="NCBI Taxonomy" id="159291"/>
    <lineage>
        <taxon>Bacteria</taxon>
        <taxon>Pseudomonadati</taxon>
        <taxon>Spirochaetota</taxon>
        <taxon>Spirochaetia</taxon>
        <taxon>Spirochaetales</taxon>
        <taxon>Spirochaetaceae</taxon>
        <taxon>Alkalispirochaeta</taxon>
    </lineage>
</organism>
<evidence type="ECO:0000256" key="3">
    <source>
        <dbReference type="ARBA" id="ARBA00022842"/>
    </source>
</evidence>
<evidence type="ECO:0000256" key="2">
    <source>
        <dbReference type="ARBA" id="ARBA00022723"/>
    </source>
</evidence>
<feature type="binding site" evidence="4">
    <location>
        <position position="68"/>
    </location>
    <ligand>
        <name>substrate</name>
    </ligand>
</feature>
<keyword evidence="4" id="KW-0472">Membrane</keyword>
<feature type="binding site" evidence="5">
    <location>
        <position position="91"/>
    </location>
    <ligand>
        <name>Mg(2+)</name>
        <dbReference type="ChEBI" id="CHEBI:18420"/>
        <label>1</label>
        <note>catalytic</note>
    </ligand>
</feature>
<dbReference type="GO" id="GO:0008441">
    <property type="term" value="F:3'(2'),5'-bisphosphate nucleotidase activity"/>
    <property type="evidence" value="ECO:0007669"/>
    <property type="project" value="UniProtKB-UniRule"/>
</dbReference>
<comment type="cofactor">
    <cofactor evidence="4 5">
        <name>Mg(2+)</name>
        <dbReference type="ChEBI" id="CHEBI:18420"/>
    </cofactor>
</comment>
<protein>
    <recommendedName>
        <fullName evidence="4">3'(2'),5'-bisphosphate nucleotidase CysQ</fullName>
        <ecNumber evidence="4">3.1.3.7</ecNumber>
    </recommendedName>
    <alternativeName>
        <fullName evidence="4">3'(2'),5-bisphosphonucleoside 3'(2')-phosphohydrolase</fullName>
    </alternativeName>
    <alternativeName>
        <fullName evidence="4">3'-phosphoadenosine 5'-phosphate phosphatase</fullName>
        <shortName evidence="4">PAP phosphatase</shortName>
    </alternativeName>
</protein>
<dbReference type="InterPro" id="IPR006240">
    <property type="entry name" value="CysQ"/>
</dbReference>
<dbReference type="InterPro" id="IPR000760">
    <property type="entry name" value="Inositol_monophosphatase-like"/>
</dbReference>
<keyword evidence="7" id="KW-1185">Reference proteome</keyword>
<accession>A0A1N6QH10</accession>
<dbReference type="STRING" id="159291.SAMN05920897_104168"/>
<dbReference type="GO" id="GO:0050427">
    <property type="term" value="P:3'-phosphoadenosine 5'-phosphosulfate metabolic process"/>
    <property type="evidence" value="ECO:0007669"/>
    <property type="project" value="TreeGrafter"/>
</dbReference>
<evidence type="ECO:0000256" key="1">
    <source>
        <dbReference type="ARBA" id="ARBA00001625"/>
    </source>
</evidence>
<feature type="binding site" evidence="5">
    <location>
        <position position="88"/>
    </location>
    <ligand>
        <name>Mg(2+)</name>
        <dbReference type="ChEBI" id="CHEBI:18420"/>
        <label>1</label>
        <note>catalytic</note>
    </ligand>
</feature>
<comment type="function">
    <text evidence="4">Converts adenosine-3',5'-bisphosphate (PAP) to AMP.</text>
</comment>
<dbReference type="CDD" id="cd01638">
    <property type="entry name" value="CysQ"/>
    <property type="match status" value="1"/>
</dbReference>
<dbReference type="PANTHER" id="PTHR43028:SF5">
    <property type="entry name" value="3'(2'),5'-BISPHOSPHATE NUCLEOTIDASE 1"/>
    <property type="match status" value="1"/>
</dbReference>
<comment type="catalytic activity">
    <reaction evidence="1 4">
        <text>adenosine 3',5'-bisphosphate + H2O = AMP + phosphate</text>
        <dbReference type="Rhea" id="RHEA:10040"/>
        <dbReference type="ChEBI" id="CHEBI:15377"/>
        <dbReference type="ChEBI" id="CHEBI:43474"/>
        <dbReference type="ChEBI" id="CHEBI:58343"/>
        <dbReference type="ChEBI" id="CHEBI:456215"/>
        <dbReference type="EC" id="3.1.3.7"/>
    </reaction>
</comment>
<evidence type="ECO:0000313" key="7">
    <source>
        <dbReference type="Proteomes" id="UP000186400"/>
    </source>
</evidence>
<dbReference type="PRINTS" id="PR00377">
    <property type="entry name" value="IMPHPHTASES"/>
</dbReference>
<reference evidence="6 7" key="1">
    <citation type="submission" date="2017-01" db="EMBL/GenBank/DDBJ databases">
        <authorList>
            <person name="Mah S.A."/>
            <person name="Swanson W.J."/>
            <person name="Moy G.W."/>
            <person name="Vacquier V.D."/>
        </authorList>
    </citation>
    <scope>NUCLEOTIDE SEQUENCE [LARGE SCALE GENOMIC DNA]</scope>
    <source>
        <strain evidence="6 7">ASpG1</strain>
    </source>
</reference>
<dbReference type="EC" id="3.1.3.7" evidence="4"/>
<feature type="binding site" evidence="4">
    <location>
        <position position="234"/>
    </location>
    <ligand>
        <name>substrate</name>
    </ligand>
</feature>
<feature type="binding site" evidence="5">
    <location>
        <position position="234"/>
    </location>
    <ligand>
        <name>Mg(2+)</name>
        <dbReference type="ChEBI" id="CHEBI:18420"/>
        <label>1</label>
        <note>catalytic</note>
    </ligand>
</feature>
<dbReference type="RefSeq" id="WP_076488121.1">
    <property type="nucleotide sequence ID" value="NZ_FTMS01000004.1"/>
</dbReference>
<dbReference type="GO" id="GO:0000287">
    <property type="term" value="F:magnesium ion binding"/>
    <property type="evidence" value="ECO:0007669"/>
    <property type="project" value="UniProtKB-UniRule"/>
</dbReference>
<name>A0A1N6QH10_9SPIO</name>